<dbReference type="AlphaFoldDB" id="A0A1S1Q8W1"/>
<feature type="domain" description="Gfo/Idh/MocA-like oxidoreductase N-terminal" evidence="3">
    <location>
        <begin position="2"/>
        <end position="94"/>
    </location>
</feature>
<reference evidence="6" key="1">
    <citation type="submission" date="2016-07" db="EMBL/GenBank/DDBJ databases">
        <title>Sequence Frankia sp. strain CcI1.17.</title>
        <authorList>
            <person name="Ghodhbane-Gtari F."/>
            <person name="Swanson E."/>
            <person name="Gueddou A."/>
            <person name="Morris K."/>
            <person name="Hezbri K."/>
            <person name="Ktari A."/>
            <person name="Nouioui I."/>
            <person name="Abebe-Akele F."/>
            <person name="Simpson S."/>
            <person name="Thomas K."/>
            <person name="Gtari M."/>
            <person name="Tisa L.S."/>
            <person name="Hurst S."/>
        </authorList>
    </citation>
    <scope>NUCLEOTIDE SEQUENCE [LARGE SCALE GENOMIC DNA]</scope>
    <source>
        <strain evidence="6">Cc1.17</strain>
    </source>
</reference>
<dbReference type="InterPro" id="IPR055170">
    <property type="entry name" value="GFO_IDH_MocA-like_dom"/>
</dbReference>
<dbReference type="InterPro" id="IPR050984">
    <property type="entry name" value="Gfo/Idh/MocA_domain"/>
</dbReference>
<dbReference type="Proteomes" id="UP000179627">
    <property type="component" value="Unassembled WGS sequence"/>
</dbReference>
<dbReference type="SUPFAM" id="SSF51735">
    <property type="entry name" value="NAD(P)-binding Rossmann-fold domains"/>
    <property type="match status" value="1"/>
</dbReference>
<dbReference type="PANTHER" id="PTHR22604:SF105">
    <property type="entry name" value="TRANS-1,2-DIHYDROBENZENE-1,2-DIOL DEHYDROGENASE"/>
    <property type="match status" value="1"/>
</dbReference>
<comment type="caution">
    <text evidence="5">The sequence shown here is derived from an EMBL/GenBank/DDBJ whole genome shotgun (WGS) entry which is preliminary data.</text>
</comment>
<protein>
    <submittedName>
        <fullName evidence="5">Oxidoreductase</fullName>
    </submittedName>
</protein>
<dbReference type="SUPFAM" id="SSF55347">
    <property type="entry name" value="Glyceraldehyde-3-phosphate dehydrogenase-like, C-terminal domain"/>
    <property type="match status" value="1"/>
</dbReference>
<dbReference type="GO" id="GO:0016491">
    <property type="term" value="F:oxidoreductase activity"/>
    <property type="evidence" value="ECO:0007669"/>
    <property type="project" value="UniProtKB-KW"/>
</dbReference>
<dbReference type="EMBL" id="MBLM01000146">
    <property type="protein sequence ID" value="OHV31283.1"/>
    <property type="molecule type" value="Genomic_DNA"/>
</dbReference>
<gene>
    <name evidence="5" type="ORF">CC117_26560</name>
</gene>
<evidence type="ECO:0000313" key="6">
    <source>
        <dbReference type="Proteomes" id="UP000179627"/>
    </source>
</evidence>
<name>A0A1S1Q8W1_9ACTN</name>
<dbReference type="InterPro" id="IPR036291">
    <property type="entry name" value="NAD(P)-bd_dom_sf"/>
</dbReference>
<dbReference type="GO" id="GO:0000166">
    <property type="term" value="F:nucleotide binding"/>
    <property type="evidence" value="ECO:0007669"/>
    <property type="project" value="InterPro"/>
</dbReference>
<evidence type="ECO:0000259" key="3">
    <source>
        <dbReference type="Pfam" id="PF01408"/>
    </source>
</evidence>
<evidence type="ECO:0000259" key="4">
    <source>
        <dbReference type="Pfam" id="PF22725"/>
    </source>
</evidence>
<dbReference type="Gene3D" id="3.30.360.10">
    <property type="entry name" value="Dihydrodipicolinate Reductase, domain 2"/>
    <property type="match status" value="1"/>
</dbReference>
<dbReference type="PANTHER" id="PTHR22604">
    <property type="entry name" value="OXIDOREDUCTASES"/>
    <property type="match status" value="1"/>
</dbReference>
<feature type="domain" description="GFO/IDH/MocA-like oxidoreductase" evidence="4">
    <location>
        <begin position="104"/>
        <end position="220"/>
    </location>
</feature>
<evidence type="ECO:0000256" key="1">
    <source>
        <dbReference type="ARBA" id="ARBA00010928"/>
    </source>
</evidence>
<sequence length="309" mass="32881">MVAVGSRSRQTADEFGEKYGIAPHRRYDSYELLAADDGIDIVYVASPHSHHHEHTLLFLKSGHGVLCEKPFALNAGQAADMVAMARAHGRFLMEAMWSRFLPAYATLRELVTAGEIGTVLSVEGDFGFRLPMTPTHRLFDPALGGGALLDLGVYPVSLASMLLGEPSRVAAFGQLGETGVDEHLAVLTSYDSGAIAIAKASLRAGLTCTGRVTGTAGSIELPAFMHCPDELVVQRGSGTERLHLPAARDGDGDGTAGGGLHHQARHVHERLRSGHLDSDIMPLGESVSIMRTLDAARAQIGVRYPADNA</sequence>
<keyword evidence="6" id="KW-1185">Reference proteome</keyword>
<comment type="similarity">
    <text evidence="1">Belongs to the Gfo/Idh/MocA family.</text>
</comment>
<dbReference type="InterPro" id="IPR000683">
    <property type="entry name" value="Gfo/Idh/MocA-like_OxRdtase_N"/>
</dbReference>
<dbReference type="Pfam" id="PF22725">
    <property type="entry name" value="GFO_IDH_MocA_C3"/>
    <property type="match status" value="1"/>
</dbReference>
<dbReference type="Pfam" id="PF01408">
    <property type="entry name" value="GFO_IDH_MocA"/>
    <property type="match status" value="1"/>
</dbReference>
<keyword evidence="2" id="KW-0560">Oxidoreductase</keyword>
<organism evidence="5 6">
    <name type="scientific">Parafrankia colletiae</name>
    <dbReference type="NCBI Taxonomy" id="573497"/>
    <lineage>
        <taxon>Bacteria</taxon>
        <taxon>Bacillati</taxon>
        <taxon>Actinomycetota</taxon>
        <taxon>Actinomycetes</taxon>
        <taxon>Frankiales</taxon>
        <taxon>Frankiaceae</taxon>
        <taxon>Parafrankia</taxon>
    </lineage>
</organism>
<evidence type="ECO:0000313" key="5">
    <source>
        <dbReference type="EMBL" id="OHV31283.1"/>
    </source>
</evidence>
<accession>A0A1S1Q8W1</accession>
<dbReference type="Gene3D" id="3.40.50.720">
    <property type="entry name" value="NAD(P)-binding Rossmann-like Domain"/>
    <property type="match status" value="1"/>
</dbReference>
<evidence type="ECO:0000256" key="2">
    <source>
        <dbReference type="ARBA" id="ARBA00023002"/>
    </source>
</evidence>
<proteinExistence type="inferred from homology"/>